<reference evidence="2 3" key="1">
    <citation type="submission" date="2014-12" db="EMBL/GenBank/DDBJ databases">
        <title>Draft genome sequences of 10 type strains of Lactococcus.</title>
        <authorList>
            <person name="Sun Z."/>
            <person name="Zhong Z."/>
            <person name="Liu W."/>
            <person name="Zhang W."/>
            <person name="Zhang H."/>
        </authorList>
    </citation>
    <scope>NUCLEOTIDE SEQUENCE [LARGE SCALE GENOMIC DNA]</scope>
    <source>
        <strain evidence="2 3">JCM 16395</strain>
    </source>
</reference>
<accession>A0A2A5RNF5</accession>
<keyword evidence="1" id="KW-0472">Membrane</keyword>
<dbReference type="Proteomes" id="UP000218181">
    <property type="component" value="Unassembled WGS sequence"/>
</dbReference>
<dbReference type="STRING" id="1291764.GCA_001311235_01262"/>
<dbReference type="Pfam" id="PF16069">
    <property type="entry name" value="DUF4811"/>
    <property type="match status" value="1"/>
</dbReference>
<comment type="caution">
    <text evidence="2">The sequence shown here is derived from an EMBL/GenBank/DDBJ whole genome shotgun (WGS) entry which is preliminary data.</text>
</comment>
<keyword evidence="1" id="KW-1133">Transmembrane helix</keyword>
<protein>
    <recommendedName>
        <fullName evidence="4">DUF4811 domain-containing protein</fullName>
    </recommendedName>
</protein>
<keyword evidence="3" id="KW-1185">Reference proteome</keyword>
<proteinExistence type="predicted"/>
<dbReference type="InterPro" id="IPR032083">
    <property type="entry name" value="DUF4811"/>
</dbReference>
<keyword evidence="1" id="KW-0812">Transmembrane</keyword>
<evidence type="ECO:0008006" key="4">
    <source>
        <dbReference type="Google" id="ProtNLM"/>
    </source>
</evidence>
<dbReference type="RefSeq" id="WP_180752669.1">
    <property type="nucleotide sequence ID" value="NZ_JXJU01000002.1"/>
</dbReference>
<dbReference type="EMBL" id="JXJU01000002">
    <property type="protein sequence ID" value="PCS00896.1"/>
    <property type="molecule type" value="Genomic_DNA"/>
</dbReference>
<organism evidence="2 3">
    <name type="scientific">Lactococcus fujiensis JCM 16395</name>
    <dbReference type="NCBI Taxonomy" id="1291764"/>
    <lineage>
        <taxon>Bacteria</taxon>
        <taxon>Bacillati</taxon>
        <taxon>Bacillota</taxon>
        <taxon>Bacilli</taxon>
        <taxon>Lactobacillales</taxon>
        <taxon>Streptococcaceae</taxon>
        <taxon>Lactococcus</taxon>
    </lineage>
</organism>
<gene>
    <name evidence="2" type="ORF">RT41_GL000686</name>
</gene>
<name>A0A2A5RNF5_9LACT</name>
<evidence type="ECO:0000256" key="1">
    <source>
        <dbReference type="SAM" id="Phobius"/>
    </source>
</evidence>
<evidence type="ECO:0000313" key="2">
    <source>
        <dbReference type="EMBL" id="PCS00896.1"/>
    </source>
</evidence>
<sequence>MIIIILAILVLLTFYSFIFIENKTVRWVAGIISFVLLLTTVIGLTYQITDKWAMKEVTSAKTKEIYTAGETNAPYGMMIKAEIGKDTNNYVLVYRNDEKSKKPDSNFVPDQNHIIETLKKTATYKIAAVKTASVTTTTTRRVFKNDFWKLIFGVGGEQNELVKQHSVVTVPKDTWLVLTQDQVKKLTEEAPAMQAKMEAALKADPEKAMQMAALQKSDPVAYAKLQVEQIKQLLGITE</sequence>
<evidence type="ECO:0000313" key="3">
    <source>
        <dbReference type="Proteomes" id="UP000218181"/>
    </source>
</evidence>
<dbReference type="AlphaFoldDB" id="A0A2A5RNF5"/>
<feature type="transmembrane region" description="Helical" evidence="1">
    <location>
        <begin position="26"/>
        <end position="46"/>
    </location>
</feature>